<keyword evidence="3" id="KW-1185">Reference proteome</keyword>
<evidence type="ECO:0000313" key="3">
    <source>
        <dbReference type="Proteomes" id="UP000324897"/>
    </source>
</evidence>
<organism evidence="2 3">
    <name type="scientific">Eragrostis curvula</name>
    <name type="common">weeping love grass</name>
    <dbReference type="NCBI Taxonomy" id="38414"/>
    <lineage>
        <taxon>Eukaryota</taxon>
        <taxon>Viridiplantae</taxon>
        <taxon>Streptophyta</taxon>
        <taxon>Embryophyta</taxon>
        <taxon>Tracheophyta</taxon>
        <taxon>Spermatophyta</taxon>
        <taxon>Magnoliopsida</taxon>
        <taxon>Liliopsida</taxon>
        <taxon>Poales</taxon>
        <taxon>Poaceae</taxon>
        <taxon>PACMAD clade</taxon>
        <taxon>Chloridoideae</taxon>
        <taxon>Eragrostideae</taxon>
        <taxon>Eragrostidinae</taxon>
        <taxon>Eragrostis</taxon>
    </lineage>
</organism>
<dbReference type="GO" id="GO:0010020">
    <property type="term" value="P:chloroplast fission"/>
    <property type="evidence" value="ECO:0007669"/>
    <property type="project" value="InterPro"/>
</dbReference>
<dbReference type="PANTHER" id="PTHR33600:SF13">
    <property type="entry name" value="OS01G0224200 PROTEIN"/>
    <property type="match status" value="1"/>
</dbReference>
<sequence length="331" mass="36272">MRSTVKFGLTHTNPSIQSRSVQRKSNKKAAKFALPPSHSETSEAIRRSRLLRRPPPPECSRTFWSLGFRMGPEEVEAVLETIWDLHDKVSDAIHALSRTHFLRAVRRRAAGDKPAAGLVYVKGGGFAAGDGHEAADLAALAEEARSLHAIRAALEDLEDQFECFLAVQSQQEAELDIALSRLEQSRIMLAIKLKEHHGKNHEVIDEASNFVHNVYQDVWPSLSANKPDKSADSSSNMSKVSNFFGRMVSSSLALAGSSLNIKNLGGVLGNSAVLAIGMLTMLQLHWMATREKCPSVGNYSYRRVTKNYSSQLGTSPQSTSQGHLDVSLARG</sequence>
<dbReference type="Gramene" id="TVU22951">
    <property type="protein sequence ID" value="TVU22951"/>
    <property type="gene ID" value="EJB05_32673"/>
</dbReference>
<comment type="caution">
    <text evidence="2">The sequence shown here is derived from an EMBL/GenBank/DDBJ whole genome shotgun (WGS) entry which is preliminary data.</text>
</comment>
<feature type="region of interest" description="Disordered" evidence="1">
    <location>
        <begin position="310"/>
        <end position="331"/>
    </location>
</feature>
<gene>
    <name evidence="2" type="ORF">EJB05_32673</name>
</gene>
<evidence type="ECO:0000256" key="1">
    <source>
        <dbReference type="SAM" id="MobiDB-lite"/>
    </source>
</evidence>
<feature type="region of interest" description="Disordered" evidence="1">
    <location>
        <begin position="17"/>
        <end position="54"/>
    </location>
</feature>
<reference evidence="2 3" key="1">
    <citation type="journal article" date="2019" name="Sci. Rep.">
        <title>A high-quality genome of Eragrostis curvula grass provides insights into Poaceae evolution and supports new strategies to enhance forage quality.</title>
        <authorList>
            <person name="Carballo J."/>
            <person name="Santos B.A.C.M."/>
            <person name="Zappacosta D."/>
            <person name="Garbus I."/>
            <person name="Selva J.P."/>
            <person name="Gallo C.A."/>
            <person name="Diaz A."/>
            <person name="Albertini E."/>
            <person name="Caccamo M."/>
            <person name="Echenique V."/>
        </authorList>
    </citation>
    <scope>NUCLEOTIDE SEQUENCE [LARGE SCALE GENOMIC DNA]</scope>
    <source>
        <strain evidence="3">cv. Victoria</strain>
        <tissue evidence="2">Leaf</tissue>
    </source>
</reference>
<protein>
    <recommendedName>
        <fullName evidence="4">Plastid division protein PDV1</fullName>
    </recommendedName>
</protein>
<dbReference type="PANTHER" id="PTHR33600">
    <property type="entry name" value="PLASTID DIVISION PROTEIN PDV2"/>
    <property type="match status" value="1"/>
</dbReference>
<dbReference type="AlphaFoldDB" id="A0A5J9UI45"/>
<feature type="compositionally biased region" description="Polar residues" evidence="1">
    <location>
        <begin position="310"/>
        <end position="322"/>
    </location>
</feature>
<proteinExistence type="predicted"/>
<feature type="compositionally biased region" description="Basic residues" evidence="1">
    <location>
        <begin position="21"/>
        <end position="30"/>
    </location>
</feature>
<feature type="non-terminal residue" evidence="2">
    <location>
        <position position="1"/>
    </location>
</feature>
<dbReference type="Proteomes" id="UP000324897">
    <property type="component" value="Unassembled WGS sequence"/>
</dbReference>
<evidence type="ECO:0008006" key="4">
    <source>
        <dbReference type="Google" id="ProtNLM"/>
    </source>
</evidence>
<accession>A0A5J9UI45</accession>
<dbReference type="EMBL" id="RWGY01000026">
    <property type="protein sequence ID" value="TVU22951.1"/>
    <property type="molecule type" value="Genomic_DNA"/>
</dbReference>
<name>A0A5J9UI45_9POAL</name>
<evidence type="ECO:0000313" key="2">
    <source>
        <dbReference type="EMBL" id="TVU22951.1"/>
    </source>
</evidence>
<dbReference type="InterPro" id="IPR038939">
    <property type="entry name" value="PDV1/PDV2"/>
</dbReference>
<dbReference type="OrthoDB" id="1613918at2759"/>